<name>A0ABR3V9F6_9PEZI</name>
<protein>
    <submittedName>
        <fullName evidence="2">Uncharacterized protein</fullName>
    </submittedName>
</protein>
<feature type="compositionally biased region" description="Basic and acidic residues" evidence="1">
    <location>
        <begin position="60"/>
        <end position="75"/>
    </location>
</feature>
<evidence type="ECO:0000313" key="3">
    <source>
        <dbReference type="Proteomes" id="UP001586593"/>
    </source>
</evidence>
<accession>A0ABR3V9F6</accession>
<comment type="caution">
    <text evidence="2">The sequence shown here is derived from an EMBL/GenBank/DDBJ whole genome shotgun (WGS) entry which is preliminary data.</text>
</comment>
<keyword evidence="3" id="KW-1185">Reference proteome</keyword>
<feature type="compositionally biased region" description="Basic residues" evidence="1">
    <location>
        <begin position="33"/>
        <end position="46"/>
    </location>
</feature>
<organism evidence="2 3">
    <name type="scientific">Phialemonium thermophilum</name>
    <dbReference type="NCBI Taxonomy" id="223376"/>
    <lineage>
        <taxon>Eukaryota</taxon>
        <taxon>Fungi</taxon>
        <taxon>Dikarya</taxon>
        <taxon>Ascomycota</taxon>
        <taxon>Pezizomycotina</taxon>
        <taxon>Sordariomycetes</taxon>
        <taxon>Sordariomycetidae</taxon>
        <taxon>Cephalothecales</taxon>
        <taxon>Cephalothecaceae</taxon>
        <taxon>Phialemonium</taxon>
    </lineage>
</organism>
<feature type="compositionally biased region" description="Basic and acidic residues" evidence="1">
    <location>
        <begin position="1"/>
        <end position="18"/>
    </location>
</feature>
<gene>
    <name evidence="2" type="ORF">VTK73DRAFT_4429</name>
</gene>
<evidence type="ECO:0000313" key="2">
    <source>
        <dbReference type="EMBL" id="KAL1838187.1"/>
    </source>
</evidence>
<dbReference type="EMBL" id="JAZHXJ010002514">
    <property type="protein sequence ID" value="KAL1838187.1"/>
    <property type="molecule type" value="Genomic_DNA"/>
</dbReference>
<dbReference type="Proteomes" id="UP001586593">
    <property type="component" value="Unassembled WGS sequence"/>
</dbReference>
<feature type="region of interest" description="Disordered" evidence="1">
    <location>
        <begin position="1"/>
        <end position="105"/>
    </location>
</feature>
<feature type="compositionally biased region" description="Basic residues" evidence="1">
    <location>
        <begin position="83"/>
        <end position="105"/>
    </location>
</feature>
<sequence>MAATSKNRDPLGSRRYAGEETSCYEDLQPQQQQHHHHDNHQHRHSRPVYEEAETPTCSRLLEERPARQPCWHEKQQQATTAHSTRRRRHSPPFHHHHHHHHSSRRRHRSHYHCCRCYNPFHDLRHLRD</sequence>
<proteinExistence type="predicted"/>
<reference evidence="2 3" key="1">
    <citation type="journal article" date="2024" name="Commun. Biol.">
        <title>Comparative genomic analysis of thermophilic fungi reveals convergent evolutionary adaptations and gene losses.</title>
        <authorList>
            <person name="Steindorff A.S."/>
            <person name="Aguilar-Pontes M.V."/>
            <person name="Robinson A.J."/>
            <person name="Andreopoulos B."/>
            <person name="LaButti K."/>
            <person name="Kuo A."/>
            <person name="Mondo S."/>
            <person name="Riley R."/>
            <person name="Otillar R."/>
            <person name="Haridas S."/>
            <person name="Lipzen A."/>
            <person name="Grimwood J."/>
            <person name="Schmutz J."/>
            <person name="Clum A."/>
            <person name="Reid I.D."/>
            <person name="Moisan M.C."/>
            <person name="Butler G."/>
            <person name="Nguyen T.T.M."/>
            <person name="Dewar K."/>
            <person name="Conant G."/>
            <person name="Drula E."/>
            <person name="Henrissat B."/>
            <person name="Hansel C."/>
            <person name="Singer S."/>
            <person name="Hutchinson M.I."/>
            <person name="de Vries R.P."/>
            <person name="Natvig D.O."/>
            <person name="Powell A.J."/>
            <person name="Tsang A."/>
            <person name="Grigoriev I.V."/>
        </authorList>
    </citation>
    <scope>NUCLEOTIDE SEQUENCE [LARGE SCALE GENOMIC DNA]</scope>
    <source>
        <strain evidence="2 3">ATCC 24622</strain>
    </source>
</reference>
<evidence type="ECO:0000256" key="1">
    <source>
        <dbReference type="SAM" id="MobiDB-lite"/>
    </source>
</evidence>